<accession>A0ABY0CR24</accession>
<dbReference type="InterPro" id="IPR045750">
    <property type="entry name" value="DUF6178"/>
</dbReference>
<protein>
    <submittedName>
        <fullName evidence="1">Uncharacterized protein</fullName>
    </submittedName>
</protein>
<evidence type="ECO:0000313" key="2">
    <source>
        <dbReference type="Proteomes" id="UP000282926"/>
    </source>
</evidence>
<dbReference type="EMBL" id="SADD01000008">
    <property type="protein sequence ID" value="RVU42919.1"/>
    <property type="molecule type" value="Genomic_DNA"/>
</dbReference>
<reference evidence="1 2" key="1">
    <citation type="submission" date="2019-01" db="EMBL/GenBank/DDBJ databases">
        <title>Lujinxingia litoralis gen. nov., sp. nov. and Lujinxingia sediminis gen. nov., sp. nov., new members in the order Bradymonadales, isolated from coastal sediment.</title>
        <authorList>
            <person name="Li C.-M."/>
        </authorList>
    </citation>
    <scope>NUCLEOTIDE SEQUENCE [LARGE SCALE GENOMIC DNA]</scope>
    <source>
        <strain evidence="1 2">SEH01</strain>
    </source>
</reference>
<dbReference type="RefSeq" id="WP_115606971.1">
    <property type="nucleotide sequence ID" value="NZ_SADD01000008.1"/>
</dbReference>
<dbReference type="Pfam" id="PF19676">
    <property type="entry name" value="DUF6178"/>
    <property type="match status" value="1"/>
</dbReference>
<keyword evidence="2" id="KW-1185">Reference proteome</keyword>
<gene>
    <name evidence="1" type="ORF">EA187_13865</name>
</gene>
<comment type="caution">
    <text evidence="1">The sequence shown here is derived from an EMBL/GenBank/DDBJ whole genome shotgun (WGS) entry which is preliminary data.</text>
</comment>
<sequence>MSALTAAMTPEHVSTHLKGRIMSNDKIVELNPHRTSPGIARALIAGQDTSLGPGNPVEQIQAILDRPDAEAFIPSVNPHSLFRLIKEAGFDQGVDLVPYASPEQIQVIIDLDCWEGDHLSGRRMATWMAVLVAEADDGRLKKVIRELDPEVIALYFKAHIEAVEVLDPEEGIPDHLPDRVELSPDNAYALVYTDDEDIAALMRALVKRLYEVDPAMAWTLFEAVRWELTSQMEEMALQWRTSRLEEFGYVARTEALAVYGYLNPVRFRERWEKGDIEAKVQLAAPETFDVPRVLVENLDERLFFFTVVDALEDEALIERIAAELTALNNRTMIADGIEPGEIETGREVVRRTGGYLSLGLEFVSRTELARAERVIRTVPLRQLFQVGYSLAHNLKLKAAQLEQRPTLTLVEDLPYSLLNPDEAALFEGLSAVRPTYAADRATFDIFHTQSQVDQAALRIGMLAFKQLWLFGVTRHRVEDLAALLYNDKLVNEADQASFDVFFATSLATHLIAGKPWVRGLTEAELRELPQKLRQAPWGDDPIGFFEPVIGPILVELPPATSGLATRWLRETLAQLVDELAEVSEFIGAEPYTEVLLVAAE</sequence>
<proteinExistence type="predicted"/>
<organism evidence="1 2">
    <name type="scientific">Lujinxingia sediminis</name>
    <dbReference type="NCBI Taxonomy" id="2480984"/>
    <lineage>
        <taxon>Bacteria</taxon>
        <taxon>Deltaproteobacteria</taxon>
        <taxon>Bradymonadales</taxon>
        <taxon>Lujinxingiaceae</taxon>
        <taxon>Lujinxingia</taxon>
    </lineage>
</organism>
<evidence type="ECO:0000313" key="1">
    <source>
        <dbReference type="EMBL" id="RVU42919.1"/>
    </source>
</evidence>
<name>A0ABY0CR24_9DELT</name>
<dbReference type="Proteomes" id="UP000282926">
    <property type="component" value="Unassembled WGS sequence"/>
</dbReference>